<protein>
    <recommendedName>
        <fullName evidence="10">L-threonylcarbamoyladenylate synthase</fullName>
        <ecNumber evidence="3">2.7.7.87</ecNumber>
    </recommendedName>
    <alternativeName>
        <fullName evidence="10">L-threonylcarbamoyladenylate synthase</fullName>
    </alternativeName>
</protein>
<evidence type="ECO:0000256" key="6">
    <source>
        <dbReference type="ARBA" id="ARBA00022694"/>
    </source>
</evidence>
<evidence type="ECO:0000259" key="12">
    <source>
        <dbReference type="PROSITE" id="PS51163"/>
    </source>
</evidence>
<sequence length="198" mass="20115">MAVLTHADAVAFSDCVAGGGVAVFPADTVYGLAAAPGNSAAIARIYALKGRAPEKPAATMWFDRDRALAALPPLGPRTRRACERLLPGGVTLLLPDPADPAVALGVRVPRLEGALAALATVPHPVVQSSANAAGGADPRTLDEVPQAIRAGADLVLDAGPLPGAPSTVIDLRRYERSGAWEIVRQGAVPRSVVASALG</sequence>
<evidence type="ECO:0000256" key="1">
    <source>
        <dbReference type="ARBA" id="ARBA00004496"/>
    </source>
</evidence>
<dbReference type="GO" id="GO:0005737">
    <property type="term" value="C:cytoplasm"/>
    <property type="evidence" value="ECO:0007669"/>
    <property type="project" value="UniProtKB-SubCell"/>
</dbReference>
<dbReference type="EC" id="2.7.7.87" evidence="3"/>
<dbReference type="InterPro" id="IPR006070">
    <property type="entry name" value="Sua5-like_dom"/>
</dbReference>
<dbReference type="PANTHER" id="PTHR17490">
    <property type="entry name" value="SUA5"/>
    <property type="match status" value="1"/>
</dbReference>
<organism evidence="13 14">
    <name type="scientific">Conexibacter woesei (strain DSM 14684 / CCUG 47730 / CIP 108061 / JCM 11494 / NBRC 100937 / ID131577)</name>
    <dbReference type="NCBI Taxonomy" id="469383"/>
    <lineage>
        <taxon>Bacteria</taxon>
        <taxon>Bacillati</taxon>
        <taxon>Actinomycetota</taxon>
        <taxon>Thermoleophilia</taxon>
        <taxon>Solirubrobacterales</taxon>
        <taxon>Conexibacteraceae</taxon>
        <taxon>Conexibacter</taxon>
    </lineage>
</organism>
<evidence type="ECO:0000256" key="4">
    <source>
        <dbReference type="ARBA" id="ARBA00022490"/>
    </source>
</evidence>
<dbReference type="Gene3D" id="3.90.870.10">
    <property type="entry name" value="DHBP synthase"/>
    <property type="match status" value="1"/>
</dbReference>
<proteinExistence type="inferred from homology"/>
<feature type="domain" description="YrdC-like" evidence="12">
    <location>
        <begin position="6"/>
        <end position="188"/>
    </location>
</feature>
<evidence type="ECO:0000256" key="9">
    <source>
        <dbReference type="ARBA" id="ARBA00022840"/>
    </source>
</evidence>
<accession>D3F951</accession>
<dbReference type="KEGG" id="cwo:Cwoe_4633"/>
<keyword evidence="9" id="KW-0067">ATP-binding</keyword>
<dbReference type="GO" id="GO:0061710">
    <property type="term" value="F:L-threonylcarbamoyladenylate synthase"/>
    <property type="evidence" value="ECO:0007669"/>
    <property type="project" value="UniProtKB-EC"/>
</dbReference>
<dbReference type="OrthoDB" id="9814580at2"/>
<dbReference type="PROSITE" id="PS51163">
    <property type="entry name" value="YRDC"/>
    <property type="match status" value="1"/>
</dbReference>
<evidence type="ECO:0000256" key="3">
    <source>
        <dbReference type="ARBA" id="ARBA00012584"/>
    </source>
</evidence>
<dbReference type="EMBL" id="CP001854">
    <property type="protein sequence ID" value="ADB53046.1"/>
    <property type="molecule type" value="Genomic_DNA"/>
</dbReference>
<reference evidence="13 14" key="1">
    <citation type="journal article" date="2010" name="Stand. Genomic Sci.">
        <title>Complete genome sequence of Conexibacter woesei type strain (ID131577).</title>
        <authorList>
            <person name="Pukall R."/>
            <person name="Lapidus A."/>
            <person name="Glavina Del Rio T."/>
            <person name="Copeland A."/>
            <person name="Tice H."/>
            <person name="Cheng J.-F."/>
            <person name="Lucas S."/>
            <person name="Chen F."/>
            <person name="Nolan M."/>
            <person name="Bruce D."/>
            <person name="Goodwin L."/>
            <person name="Pitluck S."/>
            <person name="Mavromatis K."/>
            <person name="Ivanova N."/>
            <person name="Ovchinnikova G."/>
            <person name="Pati A."/>
            <person name="Chen A."/>
            <person name="Palaniappan K."/>
            <person name="Land M."/>
            <person name="Hauser L."/>
            <person name="Chang Y.-J."/>
            <person name="Jeffries C.D."/>
            <person name="Chain P."/>
            <person name="Meincke L."/>
            <person name="Sims D."/>
            <person name="Brettin T."/>
            <person name="Detter J.C."/>
            <person name="Rohde M."/>
            <person name="Goeker M."/>
            <person name="Bristow J."/>
            <person name="Eisen J.A."/>
            <person name="Markowitz V."/>
            <person name="Kyrpides N.C."/>
            <person name="Klenk H.-P."/>
            <person name="Hugenholtz P."/>
        </authorList>
    </citation>
    <scope>NUCLEOTIDE SEQUENCE [LARGE SCALE GENOMIC DNA]</scope>
    <source>
        <strain evidence="14">DSM 14684 / CIP 108061 / JCM 11494 / NBRC 100937 / ID131577</strain>
    </source>
</reference>
<dbReference type="GO" id="GO:0000049">
    <property type="term" value="F:tRNA binding"/>
    <property type="evidence" value="ECO:0007669"/>
    <property type="project" value="TreeGrafter"/>
</dbReference>
<name>D3F951_CONWI</name>
<dbReference type="GO" id="GO:0006450">
    <property type="term" value="P:regulation of translational fidelity"/>
    <property type="evidence" value="ECO:0007669"/>
    <property type="project" value="TreeGrafter"/>
</dbReference>
<evidence type="ECO:0000313" key="13">
    <source>
        <dbReference type="EMBL" id="ADB53046.1"/>
    </source>
</evidence>
<comment type="subcellular location">
    <subcellularLocation>
        <location evidence="1">Cytoplasm</location>
    </subcellularLocation>
</comment>
<keyword evidence="4" id="KW-0963">Cytoplasm</keyword>
<dbReference type="HOGENOM" id="CLU_031397_3_1_11"/>
<dbReference type="STRING" id="469383.Cwoe_4633"/>
<keyword evidence="14" id="KW-1185">Reference proteome</keyword>
<dbReference type="InterPro" id="IPR017945">
    <property type="entry name" value="DHBP_synth_RibB-like_a/b_dom"/>
</dbReference>
<dbReference type="Proteomes" id="UP000008229">
    <property type="component" value="Chromosome"/>
</dbReference>
<keyword evidence="6" id="KW-0819">tRNA processing</keyword>
<evidence type="ECO:0000313" key="14">
    <source>
        <dbReference type="Proteomes" id="UP000008229"/>
    </source>
</evidence>
<evidence type="ECO:0000256" key="10">
    <source>
        <dbReference type="ARBA" id="ARBA00029774"/>
    </source>
</evidence>
<dbReference type="PANTHER" id="PTHR17490:SF16">
    <property type="entry name" value="THREONYLCARBAMOYL-AMP SYNTHASE"/>
    <property type="match status" value="1"/>
</dbReference>
<dbReference type="AlphaFoldDB" id="D3F951"/>
<dbReference type="GO" id="GO:0005524">
    <property type="term" value="F:ATP binding"/>
    <property type="evidence" value="ECO:0007669"/>
    <property type="project" value="UniProtKB-KW"/>
</dbReference>
<evidence type="ECO:0000256" key="2">
    <source>
        <dbReference type="ARBA" id="ARBA00007663"/>
    </source>
</evidence>
<keyword evidence="7" id="KW-0548">Nucleotidyltransferase</keyword>
<reference evidence="14" key="2">
    <citation type="submission" date="2010-01" db="EMBL/GenBank/DDBJ databases">
        <title>The complete genome of Conexibacter woesei DSM 14684.</title>
        <authorList>
            <consortium name="US DOE Joint Genome Institute (JGI-PGF)"/>
            <person name="Lucas S."/>
            <person name="Copeland A."/>
            <person name="Lapidus A."/>
            <person name="Glavina del Rio T."/>
            <person name="Dalin E."/>
            <person name="Tice H."/>
            <person name="Bruce D."/>
            <person name="Goodwin L."/>
            <person name="Pitluck S."/>
            <person name="Kyrpides N."/>
            <person name="Mavromatis K."/>
            <person name="Ivanova N."/>
            <person name="Mikhailova N."/>
            <person name="Chertkov O."/>
            <person name="Brettin T."/>
            <person name="Detter J.C."/>
            <person name="Han C."/>
            <person name="Larimer F."/>
            <person name="Land M."/>
            <person name="Hauser L."/>
            <person name="Markowitz V."/>
            <person name="Cheng J.-F."/>
            <person name="Hugenholtz P."/>
            <person name="Woyke T."/>
            <person name="Wu D."/>
            <person name="Pukall R."/>
            <person name="Steenblock K."/>
            <person name="Schneider S."/>
            <person name="Klenk H.-P."/>
            <person name="Eisen J.A."/>
        </authorList>
    </citation>
    <scope>NUCLEOTIDE SEQUENCE [LARGE SCALE GENOMIC DNA]</scope>
    <source>
        <strain evidence="14">DSM 14684 / CIP 108061 / JCM 11494 / NBRC 100937 / ID131577</strain>
    </source>
</reference>
<evidence type="ECO:0000256" key="8">
    <source>
        <dbReference type="ARBA" id="ARBA00022741"/>
    </source>
</evidence>
<evidence type="ECO:0000256" key="11">
    <source>
        <dbReference type="ARBA" id="ARBA00048366"/>
    </source>
</evidence>
<comment type="similarity">
    <text evidence="2">Belongs to the SUA5 family.</text>
</comment>
<dbReference type="RefSeq" id="WP_012936097.1">
    <property type="nucleotide sequence ID" value="NC_013739.1"/>
</dbReference>
<gene>
    <name evidence="13" type="ordered locus">Cwoe_4633</name>
</gene>
<keyword evidence="8" id="KW-0547">Nucleotide-binding</keyword>
<dbReference type="GO" id="GO:0008033">
    <property type="term" value="P:tRNA processing"/>
    <property type="evidence" value="ECO:0007669"/>
    <property type="project" value="UniProtKB-KW"/>
</dbReference>
<dbReference type="eggNOG" id="COG0009">
    <property type="taxonomic scope" value="Bacteria"/>
</dbReference>
<dbReference type="GO" id="GO:0003725">
    <property type="term" value="F:double-stranded RNA binding"/>
    <property type="evidence" value="ECO:0007669"/>
    <property type="project" value="InterPro"/>
</dbReference>
<dbReference type="SUPFAM" id="SSF55821">
    <property type="entry name" value="YrdC/RibB"/>
    <property type="match status" value="1"/>
</dbReference>
<keyword evidence="5" id="KW-0808">Transferase</keyword>
<evidence type="ECO:0000256" key="7">
    <source>
        <dbReference type="ARBA" id="ARBA00022695"/>
    </source>
</evidence>
<comment type="catalytic activity">
    <reaction evidence="11">
        <text>L-threonine + hydrogencarbonate + ATP = L-threonylcarbamoyladenylate + diphosphate + H2O</text>
        <dbReference type="Rhea" id="RHEA:36407"/>
        <dbReference type="ChEBI" id="CHEBI:15377"/>
        <dbReference type="ChEBI" id="CHEBI:17544"/>
        <dbReference type="ChEBI" id="CHEBI:30616"/>
        <dbReference type="ChEBI" id="CHEBI:33019"/>
        <dbReference type="ChEBI" id="CHEBI:57926"/>
        <dbReference type="ChEBI" id="CHEBI:73682"/>
        <dbReference type="EC" id="2.7.7.87"/>
    </reaction>
</comment>
<evidence type="ECO:0000256" key="5">
    <source>
        <dbReference type="ARBA" id="ARBA00022679"/>
    </source>
</evidence>
<dbReference type="InterPro" id="IPR050156">
    <property type="entry name" value="TC-AMP_synthase_SUA5"/>
</dbReference>
<dbReference type="Pfam" id="PF01300">
    <property type="entry name" value="Sua5_yciO_yrdC"/>
    <property type="match status" value="1"/>
</dbReference>